<proteinExistence type="predicted"/>
<evidence type="ECO:0000256" key="4">
    <source>
        <dbReference type="ARBA" id="ARBA00022917"/>
    </source>
</evidence>
<organism evidence="6">
    <name type="scientific">human gut metagenome</name>
    <dbReference type="NCBI Taxonomy" id="408170"/>
    <lineage>
        <taxon>unclassified sequences</taxon>
        <taxon>metagenomes</taxon>
        <taxon>organismal metagenomes</taxon>
    </lineage>
</organism>
<name>W1XGR2_9ZZZZ</name>
<accession>W1XGR2</accession>
<dbReference type="InterPro" id="IPR002942">
    <property type="entry name" value="S4_RNA-bd"/>
</dbReference>
<evidence type="ECO:0000313" key="6">
    <source>
        <dbReference type="EMBL" id="ETJ29482.1"/>
    </source>
</evidence>
<evidence type="ECO:0000256" key="1">
    <source>
        <dbReference type="ARBA" id="ARBA00022555"/>
    </source>
</evidence>
<dbReference type="PIRSF" id="PIRSF038881">
    <property type="entry name" value="RNAbp_HP1423"/>
    <property type="match status" value="1"/>
</dbReference>
<keyword evidence="1" id="KW-0820">tRNA-binding</keyword>
<keyword evidence="4" id="KW-0648">Protein biosynthesis</keyword>
<gene>
    <name evidence="6" type="ORF">Q604_UNBC15984G0001</name>
</gene>
<evidence type="ECO:0000256" key="2">
    <source>
        <dbReference type="ARBA" id="ARBA00022730"/>
    </source>
</evidence>
<keyword evidence="2" id="KW-0699">rRNA-binding</keyword>
<keyword evidence="3" id="KW-0694">RNA-binding</keyword>
<evidence type="ECO:0000259" key="5">
    <source>
        <dbReference type="SMART" id="SM00363"/>
    </source>
</evidence>
<dbReference type="SMART" id="SM00363">
    <property type="entry name" value="S4"/>
    <property type="match status" value="1"/>
</dbReference>
<comment type="caution">
    <text evidence="6">The sequence shown here is derived from an EMBL/GenBank/DDBJ whole genome shotgun (WGS) entry which is preliminary data.</text>
</comment>
<dbReference type="InterPro" id="IPR036986">
    <property type="entry name" value="S4_RNA-bd_sf"/>
</dbReference>
<sequence length="52" mass="5984">MRLDKYLKVSRIIKRRTVAKEVCESGRININDKVAKPSTKIKEGDIIEITII</sequence>
<protein>
    <submittedName>
        <fullName evidence="6">S4 protein</fullName>
    </submittedName>
</protein>
<dbReference type="GO" id="GO:0000049">
    <property type="term" value="F:tRNA binding"/>
    <property type="evidence" value="ECO:0007669"/>
    <property type="project" value="UniProtKB-KW"/>
</dbReference>
<dbReference type="EMBL" id="AZMM01015984">
    <property type="protein sequence ID" value="ETJ29482.1"/>
    <property type="molecule type" value="Genomic_DNA"/>
</dbReference>
<dbReference type="PROSITE" id="PS50889">
    <property type="entry name" value="S4"/>
    <property type="match status" value="1"/>
</dbReference>
<reference evidence="6" key="1">
    <citation type="submission" date="2013-12" db="EMBL/GenBank/DDBJ databases">
        <title>A Varibaculum cambriense genome reconstructed from a premature infant gut community with otherwise low bacterial novelty that shifts toward anaerobic metabolism during the third week of life.</title>
        <authorList>
            <person name="Brown C.T."/>
            <person name="Sharon I."/>
            <person name="Thomas B.C."/>
            <person name="Castelle C.J."/>
            <person name="Morowitz M.J."/>
            <person name="Banfield J.F."/>
        </authorList>
    </citation>
    <scope>NUCLEOTIDE SEQUENCE</scope>
</reference>
<feature type="non-terminal residue" evidence="6">
    <location>
        <position position="52"/>
    </location>
</feature>
<dbReference type="CDD" id="cd00165">
    <property type="entry name" value="S4"/>
    <property type="match status" value="1"/>
</dbReference>
<dbReference type="Pfam" id="PF01479">
    <property type="entry name" value="S4"/>
    <property type="match status" value="1"/>
</dbReference>
<dbReference type="AlphaFoldDB" id="W1XGR2"/>
<dbReference type="InterPro" id="IPR025490">
    <property type="entry name" value="RqcP"/>
</dbReference>
<evidence type="ECO:0000256" key="3">
    <source>
        <dbReference type="ARBA" id="ARBA00022884"/>
    </source>
</evidence>
<dbReference type="SUPFAM" id="SSF55174">
    <property type="entry name" value="Alpha-L RNA-binding motif"/>
    <property type="match status" value="1"/>
</dbReference>
<dbReference type="GO" id="GO:0006412">
    <property type="term" value="P:translation"/>
    <property type="evidence" value="ECO:0007669"/>
    <property type="project" value="UniProtKB-KW"/>
</dbReference>
<feature type="domain" description="RNA-binding S4" evidence="5">
    <location>
        <begin position="1"/>
        <end position="52"/>
    </location>
</feature>
<dbReference type="Gene3D" id="3.10.290.10">
    <property type="entry name" value="RNA-binding S4 domain"/>
    <property type="match status" value="1"/>
</dbReference>
<dbReference type="GO" id="GO:0019843">
    <property type="term" value="F:rRNA binding"/>
    <property type="evidence" value="ECO:0007669"/>
    <property type="project" value="UniProtKB-KW"/>
</dbReference>